<proteinExistence type="inferred from homology"/>
<dbReference type="Proteomes" id="UP000525078">
    <property type="component" value="Unassembled WGS sequence"/>
</dbReference>
<feature type="coiled-coil region" evidence="5">
    <location>
        <begin position="449"/>
        <end position="581"/>
    </location>
</feature>
<gene>
    <name evidence="7" type="ORF">F8388_005083</name>
    <name evidence="8" type="ORF">G4B88_017597</name>
</gene>
<evidence type="ECO:0000313" key="9">
    <source>
        <dbReference type="Proteomes" id="UP000525078"/>
    </source>
</evidence>
<keyword evidence="1 5" id="KW-0175">Coiled coil</keyword>
<feature type="coiled-coil region" evidence="5">
    <location>
        <begin position="268"/>
        <end position="344"/>
    </location>
</feature>
<reference evidence="9 10" key="1">
    <citation type="journal article" date="2020" name="bioRxiv">
        <title>Sequence and annotation of 42 cannabis genomes reveals extensive copy number variation in cannabinoid synthesis and pathogen resistance genes.</title>
        <authorList>
            <person name="Mckernan K.J."/>
            <person name="Helbert Y."/>
            <person name="Kane L.T."/>
            <person name="Ebling H."/>
            <person name="Zhang L."/>
            <person name="Liu B."/>
            <person name="Eaton Z."/>
            <person name="Mclaughlin S."/>
            <person name="Kingan S."/>
            <person name="Baybayan P."/>
            <person name="Concepcion G."/>
            <person name="Jordan M."/>
            <person name="Riva A."/>
            <person name="Barbazuk W."/>
            <person name="Harkins T."/>
        </authorList>
    </citation>
    <scope>NUCLEOTIDE SEQUENCE [LARGE SCALE GENOMIC DNA]</scope>
    <source>
        <strain evidence="9 10">cv. Jamaican Lion 4</strain>
        <strain evidence="8">Father</strain>
        <strain evidence="7">Mother</strain>
        <tissue evidence="7">Leaf</tissue>
    </source>
</reference>
<evidence type="ECO:0008006" key="11">
    <source>
        <dbReference type="Google" id="ProtNLM"/>
    </source>
</evidence>
<feature type="compositionally biased region" description="Polar residues" evidence="6">
    <location>
        <begin position="1023"/>
        <end position="1032"/>
    </location>
</feature>
<accession>A0A7J6E065</accession>
<dbReference type="GO" id="GO:0005652">
    <property type="term" value="C:nuclear lamina"/>
    <property type="evidence" value="ECO:0007669"/>
    <property type="project" value="UniProtKB-SubCell"/>
</dbReference>
<evidence type="ECO:0000256" key="1">
    <source>
        <dbReference type="ARBA" id="ARBA00023054"/>
    </source>
</evidence>
<evidence type="ECO:0000256" key="6">
    <source>
        <dbReference type="SAM" id="MobiDB-lite"/>
    </source>
</evidence>
<dbReference type="PANTHER" id="PTHR31908:SF2">
    <property type="entry name" value="PROTEIN CROWDED NUCLEI 4"/>
    <property type="match status" value="1"/>
</dbReference>
<dbReference type="EMBL" id="JAATIP010000328">
    <property type="protein sequence ID" value="KAF4351805.1"/>
    <property type="molecule type" value="Genomic_DNA"/>
</dbReference>
<evidence type="ECO:0000313" key="10">
    <source>
        <dbReference type="Proteomes" id="UP000583929"/>
    </source>
</evidence>
<feature type="region of interest" description="Disordered" evidence="6">
    <location>
        <begin position="911"/>
        <end position="959"/>
    </location>
</feature>
<keyword evidence="2" id="KW-0539">Nucleus</keyword>
<evidence type="ECO:0000256" key="4">
    <source>
        <dbReference type="ARBA" id="ARBA00024208"/>
    </source>
</evidence>
<dbReference type="Proteomes" id="UP000583929">
    <property type="component" value="Unassembled WGS sequence"/>
</dbReference>
<evidence type="ECO:0000256" key="2">
    <source>
        <dbReference type="ARBA" id="ARBA00023242"/>
    </source>
</evidence>
<dbReference type="OrthoDB" id="673795at2759"/>
<evidence type="ECO:0000256" key="3">
    <source>
        <dbReference type="ARBA" id="ARBA00024186"/>
    </source>
</evidence>
<comment type="subcellular location">
    <subcellularLocation>
        <location evidence="3">Nucleus lamina</location>
    </subcellularLocation>
</comment>
<comment type="caution">
    <text evidence="7">The sequence shown here is derived from an EMBL/GenBank/DDBJ whole genome shotgun (WGS) entry which is preliminary data.</text>
</comment>
<sequence length="1045" mass="122233">MATPQSERLLMTPNSARPLSITPGSRVLQQSPLGDETIWKRLKEAGFDEESIRRRDKAALIGYIAKLEAEIFDHQYQMGLLILEKKELSSNYEQIKASAETAEILSKRDQASHMSALAEARKREDKLKKAIGVKEECITSIEKALHEMRAESAETKVAAECKLAEAKRMMEDAHSKFTDAEAKLQAAESLQLEASRYRSVAERKLQEVEAREDDLRRRIETFKLDCDEKERGISLERLSLCERKKSLQQEQDRLFEAQTLLSQREDYIFSRSEKLDQLEKELENTKRDIKEQRRALINEKSNLELTEVSLKKREEALSKRQALLSNREQELTLLQEKLASKESNEIQKVIASHEVDLRARKSAFDAELEIKCKIVEDELEAKRRAWELREVDLNQREDLVREREHDLEVQSRTLVDREKEVAEMSKCLDEKEKSLSVEEKEVELSKLLLQREREEIIKMKLELNNSLNSLEDRKKQLDCAKEKFENLKTETSELSTLETNLKEEIDSIRAQKLELMAEADKLTAEKAKFEAEWELIDEKREELRKEAERVAEERMTLSKFIKEERDNLRHEKDEMRDQCKRDVESLCREREDFMNKMVLERSEWYNKMQQERADFLLDIEMRRRDLENCIDKKHEELESSLREKEMVFELEKKNELQHVNSLKDKVAKELEHVALEMKRLEAERIEINLEREQRNQEWTELNNAIDELKVQREKLKNQREMLHVDREEIQAQIEELKKLESIKAALDNMAMLEMQRSDSISNRKRLSRKKKLRQSTVAQDGDIKFQNENNIANHSNGSDSPSSFKLDVFSPSRSARFSWIKKCSDLIFRQSSSEKPSLKYDESALISHYKDGRSMRKEKTQSIVNERQLHGYSFGEPKEIVEVPAVGEIAEGINDSEAELSEAVVEKCDPMIAHQDLQPRRKRRANKSSDNNFDLPVEKRRQNTKKRKQQYDGDGIPSKQITMKSATSEQQTFKQTCEGAEETTVLIVDKIINVSEVTCEIVEADRIHEDKLELHKFVEESNQDFPSDNGKQPQEEDIPEQCTKA</sequence>
<dbReference type="InterPro" id="IPR040418">
    <property type="entry name" value="CRWN"/>
</dbReference>
<evidence type="ECO:0000313" key="7">
    <source>
        <dbReference type="EMBL" id="KAF4351805.1"/>
    </source>
</evidence>
<accession>A0A803PDN8</accession>
<feature type="coiled-coil region" evidence="5">
    <location>
        <begin position="156"/>
        <end position="225"/>
    </location>
</feature>
<feature type="compositionally biased region" description="Polar residues" evidence="6">
    <location>
        <begin position="1"/>
        <end position="17"/>
    </location>
</feature>
<evidence type="ECO:0000313" key="8">
    <source>
        <dbReference type="EMBL" id="KAF4402085.1"/>
    </source>
</evidence>
<name>A0A7J6E065_CANSA</name>
<feature type="coiled-coil region" evidence="5">
    <location>
        <begin position="663"/>
        <end position="749"/>
    </location>
</feature>
<keyword evidence="10" id="KW-1185">Reference proteome</keyword>
<dbReference type="GO" id="GO:0006997">
    <property type="term" value="P:nucleus organization"/>
    <property type="evidence" value="ECO:0007669"/>
    <property type="project" value="InterPro"/>
</dbReference>
<dbReference type="PANTHER" id="PTHR31908">
    <property type="entry name" value="PROTEIN CROWDED NUCLEI 4"/>
    <property type="match status" value="1"/>
</dbReference>
<organism evidence="7 9">
    <name type="scientific">Cannabis sativa</name>
    <name type="common">Hemp</name>
    <name type="synonym">Marijuana</name>
    <dbReference type="NCBI Taxonomy" id="3483"/>
    <lineage>
        <taxon>Eukaryota</taxon>
        <taxon>Viridiplantae</taxon>
        <taxon>Streptophyta</taxon>
        <taxon>Embryophyta</taxon>
        <taxon>Tracheophyta</taxon>
        <taxon>Spermatophyta</taxon>
        <taxon>Magnoliopsida</taxon>
        <taxon>eudicotyledons</taxon>
        <taxon>Gunneridae</taxon>
        <taxon>Pentapetalae</taxon>
        <taxon>rosids</taxon>
        <taxon>fabids</taxon>
        <taxon>Rosales</taxon>
        <taxon>Cannabaceae</taxon>
        <taxon>Cannabis</taxon>
    </lineage>
</organism>
<feature type="region of interest" description="Disordered" evidence="6">
    <location>
        <begin position="1"/>
        <end position="24"/>
    </location>
</feature>
<feature type="region of interest" description="Disordered" evidence="6">
    <location>
        <begin position="1018"/>
        <end position="1045"/>
    </location>
</feature>
<protein>
    <recommendedName>
        <fullName evidence="11">Protein CROWDED NUCLEI 4-like</fullName>
    </recommendedName>
</protein>
<dbReference type="OMA" id="REHKEFM"/>
<evidence type="ECO:0000256" key="5">
    <source>
        <dbReference type="SAM" id="Coils"/>
    </source>
</evidence>
<dbReference type="AlphaFoldDB" id="A0A7J6E065"/>
<dbReference type="EMBL" id="JAATIQ010000009">
    <property type="protein sequence ID" value="KAF4402085.1"/>
    <property type="molecule type" value="Genomic_DNA"/>
</dbReference>
<comment type="similarity">
    <text evidence="4">Belongs to the CRWN family.</text>
</comment>